<dbReference type="EMBL" id="JANPWB010000011">
    <property type="protein sequence ID" value="KAJ1122573.1"/>
    <property type="molecule type" value="Genomic_DNA"/>
</dbReference>
<dbReference type="Proteomes" id="UP001066276">
    <property type="component" value="Chromosome 7"/>
</dbReference>
<accession>A0AAV7P2P1</accession>
<name>A0AAV7P2P1_PLEWA</name>
<evidence type="ECO:0000256" key="1">
    <source>
        <dbReference type="SAM" id="SignalP"/>
    </source>
</evidence>
<dbReference type="AlphaFoldDB" id="A0AAV7P2P1"/>
<gene>
    <name evidence="2" type="ORF">NDU88_001059</name>
</gene>
<comment type="caution">
    <text evidence="2">The sequence shown here is derived from an EMBL/GenBank/DDBJ whole genome shotgun (WGS) entry which is preliminary data.</text>
</comment>
<sequence length="70" mass="8023">MCCNPRILAMFSLRCLYLVGRLLPKTELHNVNIPALFTGCDWLEENVVTILHTKGNTEYQLNLMQTLPCN</sequence>
<protein>
    <recommendedName>
        <fullName evidence="4">Secreted protein</fullName>
    </recommendedName>
</protein>
<evidence type="ECO:0008006" key="4">
    <source>
        <dbReference type="Google" id="ProtNLM"/>
    </source>
</evidence>
<feature type="signal peptide" evidence="1">
    <location>
        <begin position="1"/>
        <end position="20"/>
    </location>
</feature>
<organism evidence="2 3">
    <name type="scientific">Pleurodeles waltl</name>
    <name type="common">Iberian ribbed newt</name>
    <dbReference type="NCBI Taxonomy" id="8319"/>
    <lineage>
        <taxon>Eukaryota</taxon>
        <taxon>Metazoa</taxon>
        <taxon>Chordata</taxon>
        <taxon>Craniata</taxon>
        <taxon>Vertebrata</taxon>
        <taxon>Euteleostomi</taxon>
        <taxon>Amphibia</taxon>
        <taxon>Batrachia</taxon>
        <taxon>Caudata</taxon>
        <taxon>Salamandroidea</taxon>
        <taxon>Salamandridae</taxon>
        <taxon>Pleurodelinae</taxon>
        <taxon>Pleurodeles</taxon>
    </lineage>
</organism>
<keyword evidence="1" id="KW-0732">Signal</keyword>
<proteinExistence type="predicted"/>
<evidence type="ECO:0000313" key="3">
    <source>
        <dbReference type="Proteomes" id="UP001066276"/>
    </source>
</evidence>
<feature type="chain" id="PRO_5043440174" description="Secreted protein" evidence="1">
    <location>
        <begin position="21"/>
        <end position="70"/>
    </location>
</feature>
<keyword evidence="3" id="KW-1185">Reference proteome</keyword>
<evidence type="ECO:0000313" key="2">
    <source>
        <dbReference type="EMBL" id="KAJ1122573.1"/>
    </source>
</evidence>
<reference evidence="2" key="1">
    <citation type="journal article" date="2022" name="bioRxiv">
        <title>Sequencing and chromosome-scale assembly of the giantPleurodeles waltlgenome.</title>
        <authorList>
            <person name="Brown T."/>
            <person name="Elewa A."/>
            <person name="Iarovenko S."/>
            <person name="Subramanian E."/>
            <person name="Araus A.J."/>
            <person name="Petzold A."/>
            <person name="Susuki M."/>
            <person name="Suzuki K.-i.T."/>
            <person name="Hayashi T."/>
            <person name="Toyoda A."/>
            <person name="Oliveira C."/>
            <person name="Osipova E."/>
            <person name="Leigh N.D."/>
            <person name="Simon A."/>
            <person name="Yun M.H."/>
        </authorList>
    </citation>
    <scope>NUCLEOTIDE SEQUENCE</scope>
    <source>
        <strain evidence="2">20211129_DDA</strain>
        <tissue evidence="2">Liver</tissue>
    </source>
</reference>